<evidence type="ECO:0000313" key="2">
    <source>
        <dbReference type="EMBL" id="CVL09323.1"/>
    </source>
</evidence>
<comment type="caution">
    <text evidence="2">The sequence shown here is derived from an EMBL/GenBank/DDBJ whole genome shotgun (WGS) entry which is preliminary data.</text>
</comment>
<protein>
    <recommendedName>
        <fullName evidence="4">Vegetative cell wall protein gp1</fullName>
    </recommendedName>
</protein>
<accession>A0A1L7ULI1</accession>
<proteinExistence type="predicted"/>
<name>A0A1L7ULI1_FUSMA</name>
<dbReference type="Proteomes" id="UP000184255">
    <property type="component" value="Unassembled WGS sequence"/>
</dbReference>
<gene>
    <name evidence="2" type="ORF">FMAN_15487</name>
</gene>
<evidence type="ECO:0000256" key="1">
    <source>
        <dbReference type="SAM" id="MobiDB-lite"/>
    </source>
</evidence>
<dbReference type="EMBL" id="FCQH01000039">
    <property type="protein sequence ID" value="CVL09323.1"/>
    <property type="molecule type" value="Genomic_DNA"/>
</dbReference>
<dbReference type="RefSeq" id="XP_041691578.1">
    <property type="nucleotide sequence ID" value="XM_041826230.1"/>
</dbReference>
<dbReference type="VEuPathDB" id="FungiDB:FMAN_15487"/>
<dbReference type="GeneID" id="65094727"/>
<feature type="region of interest" description="Disordered" evidence="1">
    <location>
        <begin position="88"/>
        <end position="120"/>
    </location>
</feature>
<dbReference type="AlphaFoldDB" id="A0A1L7ULI1"/>
<feature type="region of interest" description="Disordered" evidence="1">
    <location>
        <begin position="1"/>
        <end position="24"/>
    </location>
</feature>
<evidence type="ECO:0000313" key="3">
    <source>
        <dbReference type="Proteomes" id="UP000184255"/>
    </source>
</evidence>
<keyword evidence="3" id="KW-1185">Reference proteome</keyword>
<organism evidence="2 3">
    <name type="scientific">Fusarium mangiferae</name>
    <name type="common">Mango malformation disease fungus</name>
    <dbReference type="NCBI Taxonomy" id="192010"/>
    <lineage>
        <taxon>Eukaryota</taxon>
        <taxon>Fungi</taxon>
        <taxon>Dikarya</taxon>
        <taxon>Ascomycota</taxon>
        <taxon>Pezizomycotina</taxon>
        <taxon>Sordariomycetes</taxon>
        <taxon>Hypocreomycetidae</taxon>
        <taxon>Hypocreales</taxon>
        <taxon>Nectriaceae</taxon>
        <taxon>Fusarium</taxon>
        <taxon>Fusarium fujikuroi species complex</taxon>
    </lineage>
</organism>
<sequence length="315" mass="35570">MTSHDYKYVPQCPRPPAGSPRYDSNGQLTTFTYITAFKSYESSYEYSITETSGYTRRFLTQPRFENFHHPSSTTSNDGYGTREQIPRMHESPRGQPFGSLTRSFPRSTGVPPIETKNAPSITCHRSRQPTSFTVTEATGADARKHRIPAGYSLKNWDPSETPILLLGSAFDANSLGKWIYDWTVYHHGPATPISDIASELWLLLIQLAGKVKQAEEAVSLVHSSDDCDLVEDFIEAGKRLTENFRSLLQACEAPMLKASRRKQPGLGKNAGAEFVETLFGRDRELGKTERFMQNVRLFSIRFDNNCEEILKNLTR</sequence>
<evidence type="ECO:0008006" key="4">
    <source>
        <dbReference type="Google" id="ProtNLM"/>
    </source>
</evidence>
<reference evidence="3" key="1">
    <citation type="journal article" date="2016" name="Genome Biol. Evol.">
        <title>Comparative 'omics' of the Fusarium fujikuroi species complex highlights differences in genetic potential and metabolite synthesis.</title>
        <authorList>
            <person name="Niehaus E.-M."/>
            <person name="Muensterkoetter M."/>
            <person name="Proctor R.H."/>
            <person name="Brown D.W."/>
            <person name="Sharon A."/>
            <person name="Idan Y."/>
            <person name="Oren-Young L."/>
            <person name="Sieber C.M."/>
            <person name="Novak O."/>
            <person name="Pencik A."/>
            <person name="Tarkowska D."/>
            <person name="Hromadova K."/>
            <person name="Freeman S."/>
            <person name="Maymon M."/>
            <person name="Elazar M."/>
            <person name="Youssef S.A."/>
            <person name="El-Shabrawy E.S.M."/>
            <person name="Shalaby A.B.A."/>
            <person name="Houterman P."/>
            <person name="Brock N.L."/>
            <person name="Burkhardt I."/>
            <person name="Tsavkelova E.A."/>
            <person name="Dickschat J.S."/>
            <person name="Galuszka P."/>
            <person name="Gueldener U."/>
            <person name="Tudzynski B."/>
        </authorList>
    </citation>
    <scope>NUCLEOTIDE SEQUENCE [LARGE SCALE GENOMIC DNA]</scope>
    <source>
        <strain evidence="3">MRC7560</strain>
    </source>
</reference>